<name>A0A3S5AQL3_9PLAT</name>
<sequence length="222" mass="25518">MSFLPFLLIHHPCLHFHLPYSLRIYPPKHLPFIYISIYPFCPVLTVTSQLSPTCRLPTLWSCILEPLSLARLKFGWHACQIQDFRYFQAIRLRTAATVLRFIYVIHGHCSTLRNRSPDISPQGSPARRNDSLFSFSISPSFPAPFCFYAHLHVPRIVRFARRFLSNFLPWPRYRQADVKTSQPEDCLDCDSLRQMRAAASCLSLSLPLFAARATNVCLTCGS</sequence>
<comment type="caution">
    <text evidence="1">The sequence shown here is derived from an EMBL/GenBank/DDBJ whole genome shotgun (WGS) entry which is preliminary data.</text>
</comment>
<gene>
    <name evidence="1" type="ORF">PXEA_LOCUS23059</name>
</gene>
<organism evidence="1 2">
    <name type="scientific">Protopolystoma xenopodis</name>
    <dbReference type="NCBI Taxonomy" id="117903"/>
    <lineage>
        <taxon>Eukaryota</taxon>
        <taxon>Metazoa</taxon>
        <taxon>Spiralia</taxon>
        <taxon>Lophotrochozoa</taxon>
        <taxon>Platyhelminthes</taxon>
        <taxon>Monogenea</taxon>
        <taxon>Polyopisthocotylea</taxon>
        <taxon>Polystomatidea</taxon>
        <taxon>Polystomatidae</taxon>
        <taxon>Protopolystoma</taxon>
    </lineage>
</organism>
<evidence type="ECO:0000313" key="1">
    <source>
        <dbReference type="EMBL" id="VEL29619.1"/>
    </source>
</evidence>
<dbReference type="Proteomes" id="UP000784294">
    <property type="component" value="Unassembled WGS sequence"/>
</dbReference>
<evidence type="ECO:0000313" key="2">
    <source>
        <dbReference type="Proteomes" id="UP000784294"/>
    </source>
</evidence>
<protein>
    <submittedName>
        <fullName evidence="1">Uncharacterized protein</fullName>
    </submittedName>
</protein>
<proteinExistence type="predicted"/>
<accession>A0A3S5AQL3</accession>
<keyword evidence="2" id="KW-1185">Reference proteome</keyword>
<dbReference type="EMBL" id="CAAALY010104787">
    <property type="protein sequence ID" value="VEL29619.1"/>
    <property type="molecule type" value="Genomic_DNA"/>
</dbReference>
<reference evidence="1" key="1">
    <citation type="submission" date="2018-11" db="EMBL/GenBank/DDBJ databases">
        <authorList>
            <consortium name="Pathogen Informatics"/>
        </authorList>
    </citation>
    <scope>NUCLEOTIDE SEQUENCE</scope>
</reference>
<dbReference type="AlphaFoldDB" id="A0A3S5AQL3"/>